<proteinExistence type="predicted"/>
<keyword evidence="3" id="KW-1185">Reference proteome</keyword>
<evidence type="ECO:0000313" key="2">
    <source>
        <dbReference type="EMBL" id="MUM77260.1"/>
    </source>
</evidence>
<evidence type="ECO:0000256" key="1">
    <source>
        <dbReference type="SAM" id="MobiDB-lite"/>
    </source>
</evidence>
<feature type="region of interest" description="Disordered" evidence="1">
    <location>
        <begin position="63"/>
        <end position="84"/>
    </location>
</feature>
<evidence type="ECO:0000313" key="3">
    <source>
        <dbReference type="Proteomes" id="UP000461162"/>
    </source>
</evidence>
<dbReference type="RefSeq" id="WP_155933218.1">
    <property type="nucleotide sequence ID" value="NZ_WODC01000003.1"/>
</dbReference>
<protein>
    <submittedName>
        <fullName evidence="2">Uncharacterized protein</fullName>
    </submittedName>
</protein>
<accession>A0A7K1KMJ1</accession>
<dbReference type="Proteomes" id="UP000461162">
    <property type="component" value="Unassembled WGS sequence"/>
</dbReference>
<organism evidence="2 3">
    <name type="scientific">Pseudodesulfovibrio alkaliphilus</name>
    <dbReference type="NCBI Taxonomy" id="2661613"/>
    <lineage>
        <taxon>Bacteria</taxon>
        <taxon>Pseudomonadati</taxon>
        <taxon>Thermodesulfobacteriota</taxon>
        <taxon>Desulfovibrionia</taxon>
        <taxon>Desulfovibrionales</taxon>
        <taxon>Desulfovibrionaceae</taxon>
    </lineage>
</organism>
<sequence length="165" mass="17315">MGMNQNAAGLFQPGTDLAGSVYQLLTGTGISPGRGSEAEESARLKEFEASVKAQDILRRADADADALRTDREARRGTQNAAWGASGLAMSGSKELLRQSARIKDGQDEEDLRAEGAEAARDALNQGRAAGNLTRINGSVPISGAANTQGSILSSGSKIYKYGRWS</sequence>
<feature type="compositionally biased region" description="Basic and acidic residues" evidence="1">
    <location>
        <begin position="63"/>
        <end position="75"/>
    </location>
</feature>
<dbReference type="EMBL" id="WODC01000003">
    <property type="protein sequence ID" value="MUM77260.1"/>
    <property type="molecule type" value="Genomic_DNA"/>
</dbReference>
<dbReference type="AlphaFoldDB" id="A0A7K1KMJ1"/>
<comment type="caution">
    <text evidence="2">The sequence shown here is derived from an EMBL/GenBank/DDBJ whole genome shotgun (WGS) entry which is preliminary data.</text>
</comment>
<name>A0A7K1KMJ1_9BACT</name>
<reference evidence="2 3" key="1">
    <citation type="submission" date="2019-11" db="EMBL/GenBank/DDBJ databases">
        <title>Pseudodesulfovibrio alkaliphilus, sp. nov., an alkaliphilic sulfate-reducing bacteria from mud volcano of Taman peninsula, Russia.</title>
        <authorList>
            <person name="Frolova A."/>
            <person name="Merkel A.Y."/>
            <person name="Slobodkin A.I."/>
        </authorList>
    </citation>
    <scope>NUCLEOTIDE SEQUENCE [LARGE SCALE GENOMIC DNA]</scope>
    <source>
        <strain evidence="2 3">F-1</strain>
    </source>
</reference>
<gene>
    <name evidence="2" type="ORF">GKC30_06415</name>
</gene>